<dbReference type="PIRSF" id="PIRSF006470">
    <property type="entry name" value="DctB"/>
    <property type="match status" value="1"/>
</dbReference>
<dbReference type="CDD" id="cd13680">
    <property type="entry name" value="PBP2_TRAP_SBP_like_4"/>
    <property type="match status" value="1"/>
</dbReference>
<keyword evidence="4" id="KW-1185">Reference proteome</keyword>
<evidence type="ECO:0000313" key="4">
    <source>
        <dbReference type="Proteomes" id="UP000320585"/>
    </source>
</evidence>
<sequence length="354" mass="38562">MGMFKGSYKKAAAAGLAALVLTGLMAGCGMSSGGDKKAGGAAGQKVELKLAYQLPSDHHLSKSIEKFAKEVNERSKGSIDVKVYPAGQLYNDQNMNDALMSGGLDIGMNSTARWSMVVPAMKVLDLPFVLTSYQAVDNALDGDLGKALSEQLEKKGVRPLIWADYGYVQFTDKVRPLEKPEDFQGLKMRSYSEISADVLKALGASPTTMSSSEVYMGIKNGTIDGQSSGQTAILSRKIYEVSKYMTVANSSYVEYLVAINANSWKKLSPDQQKIITDVSKEIQNEIREETKAEDQECIKELEEKGMQVYVVPQDQIHLWQEATAPVVAAFEQEQGAEGKQLVEDCLKASQAAQK</sequence>
<dbReference type="PANTHER" id="PTHR33376">
    <property type="match status" value="1"/>
</dbReference>
<gene>
    <name evidence="3" type="ORF">Dia5BBH33_21850</name>
</gene>
<feature type="chain" id="PRO_5038929538" evidence="2">
    <location>
        <begin position="27"/>
        <end position="354"/>
    </location>
</feature>
<proteinExistence type="predicted"/>
<feature type="signal peptide" evidence="2">
    <location>
        <begin position="1"/>
        <end position="26"/>
    </location>
</feature>
<dbReference type="GO" id="GO:0030288">
    <property type="term" value="C:outer membrane-bounded periplasmic space"/>
    <property type="evidence" value="ECO:0007669"/>
    <property type="project" value="InterPro"/>
</dbReference>
<evidence type="ECO:0000256" key="1">
    <source>
        <dbReference type="ARBA" id="ARBA00022729"/>
    </source>
</evidence>
<dbReference type="KEGG" id="dho:Dia5BBH33_21850"/>
<dbReference type="OrthoDB" id="9815946at2"/>
<dbReference type="RefSeq" id="WP_144269377.1">
    <property type="nucleotide sequence ID" value="NZ_JBBNIG010000086.1"/>
</dbReference>
<dbReference type="InterPro" id="IPR038404">
    <property type="entry name" value="TRAP_DctP_sf"/>
</dbReference>
<dbReference type="Pfam" id="PF03480">
    <property type="entry name" value="DctP"/>
    <property type="match status" value="1"/>
</dbReference>
<organism evidence="3 4">
    <name type="scientific">Dialister hominis</name>
    <dbReference type="NCBI Taxonomy" id="2582419"/>
    <lineage>
        <taxon>Bacteria</taxon>
        <taxon>Bacillati</taxon>
        <taxon>Bacillota</taxon>
        <taxon>Negativicutes</taxon>
        <taxon>Veillonellales</taxon>
        <taxon>Veillonellaceae</taxon>
        <taxon>Dialister</taxon>
    </lineage>
</organism>
<dbReference type="InterPro" id="IPR018389">
    <property type="entry name" value="DctP_fam"/>
</dbReference>
<name>A0A8D4UWG0_9FIRM</name>
<accession>A0A8D4UWG0</accession>
<evidence type="ECO:0000313" key="3">
    <source>
        <dbReference type="EMBL" id="BBK26250.1"/>
    </source>
</evidence>
<reference evidence="4" key="1">
    <citation type="submission" date="2019-05" db="EMBL/GenBank/DDBJ databases">
        <title>Complete genome sequencing of Dialister sp. strain 5BBH33.</title>
        <authorList>
            <person name="Sakamoto M."/>
            <person name="Murakami T."/>
            <person name="Mori H."/>
        </authorList>
    </citation>
    <scope>NUCLEOTIDE SEQUENCE [LARGE SCALE GENOMIC DNA]</scope>
    <source>
        <strain evidence="4">5BBH33</strain>
    </source>
</reference>
<evidence type="ECO:0000256" key="2">
    <source>
        <dbReference type="SAM" id="SignalP"/>
    </source>
</evidence>
<dbReference type="AlphaFoldDB" id="A0A8D4UWG0"/>
<dbReference type="NCBIfam" id="TIGR00787">
    <property type="entry name" value="dctP"/>
    <property type="match status" value="1"/>
</dbReference>
<dbReference type="EMBL" id="AP019697">
    <property type="protein sequence ID" value="BBK26250.1"/>
    <property type="molecule type" value="Genomic_DNA"/>
</dbReference>
<dbReference type="Proteomes" id="UP000320585">
    <property type="component" value="Chromosome"/>
</dbReference>
<dbReference type="GO" id="GO:0055085">
    <property type="term" value="P:transmembrane transport"/>
    <property type="evidence" value="ECO:0007669"/>
    <property type="project" value="InterPro"/>
</dbReference>
<dbReference type="PANTHER" id="PTHR33376:SF15">
    <property type="entry name" value="BLL6794 PROTEIN"/>
    <property type="match status" value="1"/>
</dbReference>
<dbReference type="Gene3D" id="3.40.190.170">
    <property type="entry name" value="Bacterial extracellular solute-binding protein, family 7"/>
    <property type="match status" value="1"/>
</dbReference>
<dbReference type="InterPro" id="IPR004682">
    <property type="entry name" value="TRAP_DctP"/>
</dbReference>
<dbReference type="PROSITE" id="PS51257">
    <property type="entry name" value="PROKAR_LIPOPROTEIN"/>
    <property type="match status" value="1"/>
</dbReference>
<keyword evidence="1 2" id="KW-0732">Signal</keyword>
<protein>
    <submittedName>
        <fullName evidence="3">ABC transporter substrate-binding protein</fullName>
    </submittedName>
</protein>
<dbReference type="NCBIfam" id="NF037995">
    <property type="entry name" value="TRAP_S1"/>
    <property type="match status" value="1"/>
</dbReference>